<accession>A0A9C7Q1X8</accession>
<dbReference type="EC" id="1.1.1.85" evidence="5 14"/>
<dbReference type="SMART" id="SM01329">
    <property type="entry name" value="Iso_dh"/>
    <property type="match status" value="1"/>
</dbReference>
<dbReference type="InterPro" id="IPR004429">
    <property type="entry name" value="Isopropylmalate_DH"/>
</dbReference>
<comment type="cofactor">
    <cofactor evidence="1">
        <name>Mn(2+)</name>
        <dbReference type="ChEBI" id="CHEBI:29035"/>
    </cofactor>
</comment>
<comment type="cofactor">
    <cofactor evidence="14">
        <name>Mg(2+)</name>
        <dbReference type="ChEBI" id="CHEBI:18420"/>
    </cofactor>
    <cofactor evidence="14">
        <name>Mn(2+)</name>
        <dbReference type="ChEBI" id="CHEBI:29035"/>
    </cofactor>
    <text evidence="14">Binds 1 Mg(2+) or Mn(2+) ion per subunit.</text>
</comment>
<proteinExistence type="inferred from homology"/>
<dbReference type="InterPro" id="IPR019818">
    <property type="entry name" value="IsoCit/isopropylmalate_DH_CS"/>
</dbReference>
<dbReference type="InterPro" id="IPR024084">
    <property type="entry name" value="IsoPropMal-DH-like_dom"/>
</dbReference>
<reference evidence="16" key="1">
    <citation type="journal article" date="2022" name="Proc. Natl. Acad. Sci. U.S.A.">
        <title>Life cycle and functional genomics of the unicellular red alga Galdieria for elucidating algal and plant evolution and industrial use.</title>
        <authorList>
            <person name="Hirooka S."/>
            <person name="Itabashi T."/>
            <person name="Ichinose T.M."/>
            <person name="Onuma R."/>
            <person name="Fujiwara T."/>
            <person name="Yamashita S."/>
            <person name="Jong L.W."/>
            <person name="Tomita R."/>
            <person name="Iwane A.H."/>
            <person name="Miyagishima S.Y."/>
        </authorList>
    </citation>
    <scope>NUCLEOTIDE SEQUENCE</scope>
    <source>
        <strain evidence="16">NBRC 102759</strain>
    </source>
</reference>
<evidence type="ECO:0000313" key="16">
    <source>
        <dbReference type="EMBL" id="GJQ13996.1"/>
    </source>
</evidence>
<protein>
    <recommendedName>
        <fullName evidence="5 14">3-isopropylmalate dehydrogenase</fullName>
        <ecNumber evidence="5 14">1.1.1.85</ecNumber>
    </recommendedName>
</protein>
<keyword evidence="12 14" id="KW-0520">NAD</keyword>
<dbReference type="AlphaFoldDB" id="A0A9C7Q1X8"/>
<comment type="pathway">
    <text evidence="14">Amino-acid biosynthesis; L-leucine biosynthesis; L-leucine from 3-methyl-2-oxobutanoate: step 3/4.</text>
</comment>
<dbReference type="GO" id="GO:0005829">
    <property type="term" value="C:cytosol"/>
    <property type="evidence" value="ECO:0007669"/>
    <property type="project" value="TreeGrafter"/>
</dbReference>
<dbReference type="Pfam" id="PF00180">
    <property type="entry name" value="Iso_dh"/>
    <property type="match status" value="1"/>
</dbReference>
<evidence type="ECO:0000256" key="2">
    <source>
        <dbReference type="ARBA" id="ARBA00004496"/>
    </source>
</evidence>
<comment type="subunit">
    <text evidence="4 14">Homodimer.</text>
</comment>
<keyword evidence="13 14" id="KW-0100">Branched-chain amino acid biosynthesis</keyword>
<dbReference type="EMBL" id="BQMJ01000050">
    <property type="protein sequence ID" value="GJQ13996.1"/>
    <property type="molecule type" value="Genomic_DNA"/>
</dbReference>
<dbReference type="OrthoDB" id="419183at2759"/>
<keyword evidence="8" id="KW-0028">Amino-acid biosynthesis</keyword>
<name>A0A9C7Q1X8_9RHOD</name>
<dbReference type="Proteomes" id="UP001061958">
    <property type="component" value="Unassembled WGS sequence"/>
</dbReference>
<dbReference type="GO" id="GO:0003862">
    <property type="term" value="F:3-isopropylmalate dehydrogenase activity"/>
    <property type="evidence" value="ECO:0007669"/>
    <property type="project" value="UniProtKB-EC"/>
</dbReference>
<sequence>MGKLFGFPKMNRSHPIETLSFVQHPNMFRRVVKRGFGSIARQLSYWTHPHRSSERIEWRRFINKKNTRCSVMSASSTKRLAVLEGDGIGPEIMSVTLSVLEEVSRHFQIPFKFEKALFGGAAIDECGDPFPAQTQKLCLESDAVLLACIGGYKWDSLPRKQRPETGLLGLRKSLQLFANLRPAKVFDQLIDSSTLKPEVLKGVDLVVVRELTGDVYFGEPKGISLQNSKRIGYNNMIYSEDEVERIGRVAFEVARLRNRRLCSVDKSNVLDVSQLWREVIVSLSKEYPDIELSHMYVDNAAMQLVRNPRQFDTIVTGNLFGDILSDEASMLVGSLGMLPSASLGKPNSPGVFEPVHGSAPDIAGQDKANPLACILSAAMMLKYQFQLDEASHAVERAVYRVLEKGYRTSDIMSPGKTLVGCKEMGEQVLKQLQLIQSSEFQTAGSSKR</sequence>
<comment type="function">
    <text evidence="14">Catalyzes the oxidation of 3-carboxy-2-hydroxy-4-methylpentanoate (3-isopropylmalate) to 3-carboxy-4-methyl-2-oxopentanoate. The product decarboxylates to 4-methyl-2 oxopentanoate.</text>
</comment>
<comment type="subcellular location">
    <subcellularLocation>
        <location evidence="2">Cytoplasm</location>
    </subcellularLocation>
</comment>
<reference evidence="16" key="2">
    <citation type="submission" date="2022-01" db="EMBL/GenBank/DDBJ databases">
        <authorList>
            <person name="Hirooka S."/>
            <person name="Miyagishima S.Y."/>
        </authorList>
    </citation>
    <scope>NUCLEOTIDE SEQUENCE</scope>
    <source>
        <strain evidence="16">NBRC 102759</strain>
    </source>
</reference>
<comment type="similarity">
    <text evidence="3">Belongs to the isocitrate and isopropylmalate dehydrogenases family. LeuB type 1 subfamily.</text>
</comment>
<evidence type="ECO:0000256" key="10">
    <source>
        <dbReference type="ARBA" id="ARBA00022842"/>
    </source>
</evidence>
<evidence type="ECO:0000259" key="15">
    <source>
        <dbReference type="SMART" id="SM01329"/>
    </source>
</evidence>
<evidence type="ECO:0000256" key="7">
    <source>
        <dbReference type="ARBA" id="ARBA00022490"/>
    </source>
</evidence>
<dbReference type="GO" id="GO:0009098">
    <property type="term" value="P:L-leucine biosynthetic process"/>
    <property type="evidence" value="ECO:0007669"/>
    <property type="project" value="UniProtKB-KW"/>
</dbReference>
<evidence type="ECO:0000256" key="5">
    <source>
        <dbReference type="ARBA" id="ARBA00013101"/>
    </source>
</evidence>
<evidence type="ECO:0000256" key="4">
    <source>
        <dbReference type="ARBA" id="ARBA00011738"/>
    </source>
</evidence>
<keyword evidence="11" id="KW-0560">Oxidoreductase</keyword>
<dbReference type="SUPFAM" id="SSF53659">
    <property type="entry name" value="Isocitrate/Isopropylmalate dehydrogenase-like"/>
    <property type="match status" value="1"/>
</dbReference>
<evidence type="ECO:0000256" key="12">
    <source>
        <dbReference type="ARBA" id="ARBA00023027"/>
    </source>
</evidence>
<evidence type="ECO:0000256" key="8">
    <source>
        <dbReference type="ARBA" id="ARBA00022605"/>
    </source>
</evidence>
<dbReference type="Gene3D" id="3.40.718.10">
    <property type="entry name" value="Isopropylmalate Dehydrogenase"/>
    <property type="match status" value="1"/>
</dbReference>
<evidence type="ECO:0000256" key="11">
    <source>
        <dbReference type="ARBA" id="ARBA00023002"/>
    </source>
</evidence>
<dbReference type="FunFam" id="3.40.718.10:FF:000028">
    <property type="entry name" value="3-isopropylmalate dehydrogenase"/>
    <property type="match status" value="1"/>
</dbReference>
<dbReference type="PANTHER" id="PTHR42979">
    <property type="entry name" value="3-ISOPROPYLMALATE DEHYDROGENASE"/>
    <property type="match status" value="1"/>
</dbReference>
<dbReference type="GO" id="GO:0000287">
    <property type="term" value="F:magnesium ion binding"/>
    <property type="evidence" value="ECO:0007669"/>
    <property type="project" value="InterPro"/>
</dbReference>
<evidence type="ECO:0000256" key="3">
    <source>
        <dbReference type="ARBA" id="ARBA00008319"/>
    </source>
</evidence>
<evidence type="ECO:0000256" key="14">
    <source>
        <dbReference type="RuleBase" id="RU004445"/>
    </source>
</evidence>
<dbReference type="HAMAP" id="MF_01033">
    <property type="entry name" value="LeuB_type1"/>
    <property type="match status" value="1"/>
</dbReference>
<comment type="catalytic activity">
    <reaction evidence="14">
        <text>(2R,3S)-3-isopropylmalate + NAD(+) = 4-methyl-2-oxopentanoate + CO2 + NADH</text>
        <dbReference type="Rhea" id="RHEA:32271"/>
        <dbReference type="ChEBI" id="CHEBI:16526"/>
        <dbReference type="ChEBI" id="CHEBI:17865"/>
        <dbReference type="ChEBI" id="CHEBI:35121"/>
        <dbReference type="ChEBI" id="CHEBI:57540"/>
        <dbReference type="ChEBI" id="CHEBI:57945"/>
        <dbReference type="EC" id="1.1.1.85"/>
    </reaction>
</comment>
<gene>
    <name evidence="16" type="ORF">GpartN1_g5787.t1</name>
</gene>
<organism evidence="16 17">
    <name type="scientific">Galdieria partita</name>
    <dbReference type="NCBI Taxonomy" id="83374"/>
    <lineage>
        <taxon>Eukaryota</taxon>
        <taxon>Rhodophyta</taxon>
        <taxon>Bangiophyceae</taxon>
        <taxon>Galdieriales</taxon>
        <taxon>Galdieriaceae</taxon>
        <taxon>Galdieria</taxon>
    </lineage>
</organism>
<keyword evidence="10" id="KW-0460">Magnesium</keyword>
<evidence type="ECO:0000256" key="9">
    <source>
        <dbReference type="ARBA" id="ARBA00022723"/>
    </source>
</evidence>
<keyword evidence="7" id="KW-0963">Cytoplasm</keyword>
<feature type="domain" description="Isopropylmalate dehydrogenase-like" evidence="15">
    <location>
        <begin position="79"/>
        <end position="428"/>
    </location>
</feature>
<keyword evidence="17" id="KW-1185">Reference proteome</keyword>
<dbReference type="PROSITE" id="PS00470">
    <property type="entry name" value="IDH_IMDH"/>
    <property type="match status" value="1"/>
</dbReference>
<dbReference type="GO" id="GO:0051287">
    <property type="term" value="F:NAD binding"/>
    <property type="evidence" value="ECO:0007669"/>
    <property type="project" value="InterPro"/>
</dbReference>
<keyword evidence="9 14" id="KW-0479">Metal-binding</keyword>
<dbReference type="PANTHER" id="PTHR42979:SF1">
    <property type="entry name" value="3-ISOPROPYLMALATE DEHYDROGENASE"/>
    <property type="match status" value="1"/>
</dbReference>
<keyword evidence="6 14" id="KW-0432">Leucine biosynthesis</keyword>
<dbReference type="NCBIfam" id="TIGR00169">
    <property type="entry name" value="leuB"/>
    <property type="match status" value="1"/>
</dbReference>
<evidence type="ECO:0000256" key="1">
    <source>
        <dbReference type="ARBA" id="ARBA00001936"/>
    </source>
</evidence>
<evidence type="ECO:0000256" key="13">
    <source>
        <dbReference type="ARBA" id="ARBA00023304"/>
    </source>
</evidence>
<evidence type="ECO:0000256" key="6">
    <source>
        <dbReference type="ARBA" id="ARBA00022430"/>
    </source>
</evidence>
<comment type="caution">
    <text evidence="16">The sequence shown here is derived from an EMBL/GenBank/DDBJ whole genome shotgun (WGS) entry which is preliminary data.</text>
</comment>
<evidence type="ECO:0000313" key="17">
    <source>
        <dbReference type="Proteomes" id="UP001061958"/>
    </source>
</evidence>